<evidence type="ECO:0008006" key="3">
    <source>
        <dbReference type="Google" id="ProtNLM"/>
    </source>
</evidence>
<accession>S8DRC1</accession>
<dbReference type="PANTHER" id="PTHR48100">
    <property type="entry name" value="BROAD-SPECIFICITY PHOSPHATASE YOR283W-RELATED"/>
    <property type="match status" value="1"/>
</dbReference>
<protein>
    <recommendedName>
        <fullName evidence="3">Phosphoglycerate mutase-like protein</fullName>
    </recommendedName>
</protein>
<dbReference type="PANTHER" id="PTHR48100:SF54">
    <property type="entry name" value="PHOSPHATASE SPAC5H10.03-RELATED"/>
    <property type="match status" value="1"/>
</dbReference>
<reference evidence="1 2" key="1">
    <citation type="journal article" date="2012" name="Science">
        <title>The Paleozoic origin of enzymatic lignin decomposition reconstructed from 31 fungal genomes.</title>
        <authorList>
            <person name="Floudas D."/>
            <person name="Binder M."/>
            <person name="Riley R."/>
            <person name="Barry K."/>
            <person name="Blanchette R.A."/>
            <person name="Henrissat B."/>
            <person name="Martinez A.T."/>
            <person name="Otillar R."/>
            <person name="Spatafora J.W."/>
            <person name="Yadav J.S."/>
            <person name="Aerts A."/>
            <person name="Benoit I."/>
            <person name="Boyd A."/>
            <person name="Carlson A."/>
            <person name="Copeland A."/>
            <person name="Coutinho P.M."/>
            <person name="de Vries R.P."/>
            <person name="Ferreira P."/>
            <person name="Findley K."/>
            <person name="Foster B."/>
            <person name="Gaskell J."/>
            <person name="Glotzer D."/>
            <person name="Gorecki P."/>
            <person name="Heitman J."/>
            <person name="Hesse C."/>
            <person name="Hori C."/>
            <person name="Igarashi K."/>
            <person name="Jurgens J.A."/>
            <person name="Kallen N."/>
            <person name="Kersten P."/>
            <person name="Kohler A."/>
            <person name="Kuees U."/>
            <person name="Kumar T.K.A."/>
            <person name="Kuo A."/>
            <person name="LaButti K."/>
            <person name="Larrondo L.F."/>
            <person name="Lindquist E."/>
            <person name="Ling A."/>
            <person name="Lombard V."/>
            <person name="Lucas S."/>
            <person name="Lundell T."/>
            <person name="Martin R."/>
            <person name="McLaughlin D.J."/>
            <person name="Morgenstern I."/>
            <person name="Morin E."/>
            <person name="Murat C."/>
            <person name="Nagy L.G."/>
            <person name="Nolan M."/>
            <person name="Ohm R.A."/>
            <person name="Patyshakuliyeva A."/>
            <person name="Rokas A."/>
            <person name="Ruiz-Duenas F.J."/>
            <person name="Sabat G."/>
            <person name="Salamov A."/>
            <person name="Samejima M."/>
            <person name="Schmutz J."/>
            <person name="Slot J.C."/>
            <person name="St John F."/>
            <person name="Stenlid J."/>
            <person name="Sun H."/>
            <person name="Sun S."/>
            <person name="Syed K."/>
            <person name="Tsang A."/>
            <person name="Wiebenga A."/>
            <person name="Young D."/>
            <person name="Pisabarro A."/>
            <person name="Eastwood D.C."/>
            <person name="Martin F."/>
            <person name="Cullen D."/>
            <person name="Grigoriev I.V."/>
            <person name="Hibbett D.S."/>
        </authorList>
    </citation>
    <scope>NUCLEOTIDE SEQUENCE</scope>
    <source>
        <strain evidence="2">FP-58527</strain>
    </source>
</reference>
<dbReference type="InterPro" id="IPR013078">
    <property type="entry name" value="His_Pase_superF_clade-1"/>
</dbReference>
<evidence type="ECO:0000313" key="2">
    <source>
        <dbReference type="Proteomes" id="UP000015241"/>
    </source>
</evidence>
<name>S8DRC1_FOMSC</name>
<organism evidence="1 2">
    <name type="scientific">Fomitopsis schrenkii</name>
    <name type="common">Brown rot fungus</name>
    <dbReference type="NCBI Taxonomy" id="2126942"/>
    <lineage>
        <taxon>Eukaryota</taxon>
        <taxon>Fungi</taxon>
        <taxon>Dikarya</taxon>
        <taxon>Basidiomycota</taxon>
        <taxon>Agaricomycotina</taxon>
        <taxon>Agaricomycetes</taxon>
        <taxon>Polyporales</taxon>
        <taxon>Fomitopsis</taxon>
    </lineage>
</organism>
<dbReference type="InParanoid" id="S8DRC1"/>
<dbReference type="HOGENOM" id="CLU_039184_1_0_1"/>
<dbReference type="Pfam" id="PF00300">
    <property type="entry name" value="His_Phos_1"/>
    <property type="match status" value="1"/>
</dbReference>
<dbReference type="GO" id="GO:0005737">
    <property type="term" value="C:cytoplasm"/>
    <property type="evidence" value="ECO:0007669"/>
    <property type="project" value="TreeGrafter"/>
</dbReference>
<gene>
    <name evidence="1" type="ORF">FOMPIDRAFT_1025900</name>
</gene>
<dbReference type="Proteomes" id="UP000015241">
    <property type="component" value="Unassembled WGS sequence"/>
</dbReference>
<dbReference type="EMBL" id="KE504212">
    <property type="protein sequence ID" value="EPS95232.1"/>
    <property type="molecule type" value="Genomic_DNA"/>
</dbReference>
<dbReference type="SMART" id="SM00855">
    <property type="entry name" value="PGAM"/>
    <property type="match status" value="1"/>
</dbReference>
<dbReference type="FunCoup" id="S8DRC1">
    <property type="interactions" value="319"/>
</dbReference>
<dbReference type="eggNOG" id="KOG4754">
    <property type="taxonomic scope" value="Eukaryota"/>
</dbReference>
<proteinExistence type="predicted"/>
<dbReference type="CDD" id="cd07067">
    <property type="entry name" value="HP_PGM_like"/>
    <property type="match status" value="1"/>
</dbReference>
<dbReference type="InterPro" id="IPR050275">
    <property type="entry name" value="PGM_Phosphatase"/>
</dbReference>
<keyword evidence="2" id="KW-1185">Reference proteome</keyword>
<dbReference type="SUPFAM" id="SSF53254">
    <property type="entry name" value="Phosphoglycerate mutase-like"/>
    <property type="match status" value="1"/>
</dbReference>
<sequence>MTKATEKRIYLTRHAQAEHNVEEDYSIPDAPLTALGREQARKLYEDTKDTIQQTAELLVTSGLRRTLSTTLIGYATLRERLEGEGKGIVVHPQLQECNGFPCDVGSPREELEADPEFAGLDLSTLTPDWNSKKGFYATDSKALKARALWNRQWLRARPEKEVVVVAHGDMLRYITDGENSLKAWANCEVREYTFAVDEEQDKDGAARLVLVKKVVQEGANEPTSSSL</sequence>
<dbReference type="GO" id="GO:0016791">
    <property type="term" value="F:phosphatase activity"/>
    <property type="evidence" value="ECO:0007669"/>
    <property type="project" value="TreeGrafter"/>
</dbReference>
<dbReference type="OrthoDB" id="496981at2759"/>
<dbReference type="AlphaFoldDB" id="S8DRC1"/>
<evidence type="ECO:0000313" key="1">
    <source>
        <dbReference type="EMBL" id="EPS95232.1"/>
    </source>
</evidence>
<dbReference type="InterPro" id="IPR029033">
    <property type="entry name" value="His_PPase_superfam"/>
</dbReference>
<dbReference type="Gene3D" id="3.40.50.1240">
    <property type="entry name" value="Phosphoglycerate mutase-like"/>
    <property type="match status" value="1"/>
</dbReference>